<feature type="non-terminal residue" evidence="2">
    <location>
        <position position="95"/>
    </location>
</feature>
<evidence type="ECO:0000313" key="3">
    <source>
        <dbReference type="Proteomes" id="UP000257109"/>
    </source>
</evidence>
<keyword evidence="3" id="KW-1185">Reference proteome</keyword>
<accession>A0A371ESM4</accession>
<proteinExistence type="predicted"/>
<evidence type="ECO:0000313" key="2">
    <source>
        <dbReference type="EMBL" id="RDX69023.1"/>
    </source>
</evidence>
<protein>
    <recommendedName>
        <fullName evidence="1">Reverse transcriptase zinc-binding domain-containing protein</fullName>
    </recommendedName>
</protein>
<dbReference type="EMBL" id="QJKJ01012298">
    <property type="protein sequence ID" value="RDX69023.1"/>
    <property type="molecule type" value="Genomic_DNA"/>
</dbReference>
<feature type="domain" description="Reverse transcriptase zinc-binding" evidence="1">
    <location>
        <begin position="48"/>
        <end position="93"/>
    </location>
</feature>
<dbReference type="AlphaFoldDB" id="A0A371ESM4"/>
<reference evidence="2" key="1">
    <citation type="submission" date="2018-05" db="EMBL/GenBank/DDBJ databases">
        <title>Draft genome of Mucuna pruriens seed.</title>
        <authorList>
            <person name="Nnadi N.E."/>
            <person name="Vos R."/>
            <person name="Hasami M.H."/>
            <person name="Devisetty U.K."/>
            <person name="Aguiy J.C."/>
        </authorList>
    </citation>
    <scope>NUCLEOTIDE SEQUENCE [LARGE SCALE GENOMIC DNA]</scope>
    <source>
        <strain evidence="2">JCA_2017</strain>
    </source>
</reference>
<evidence type="ECO:0000259" key="1">
    <source>
        <dbReference type="Pfam" id="PF13966"/>
    </source>
</evidence>
<organism evidence="2 3">
    <name type="scientific">Mucuna pruriens</name>
    <name type="common">Velvet bean</name>
    <name type="synonym">Dolichos pruriens</name>
    <dbReference type="NCBI Taxonomy" id="157652"/>
    <lineage>
        <taxon>Eukaryota</taxon>
        <taxon>Viridiplantae</taxon>
        <taxon>Streptophyta</taxon>
        <taxon>Embryophyta</taxon>
        <taxon>Tracheophyta</taxon>
        <taxon>Spermatophyta</taxon>
        <taxon>Magnoliopsida</taxon>
        <taxon>eudicotyledons</taxon>
        <taxon>Gunneridae</taxon>
        <taxon>Pentapetalae</taxon>
        <taxon>rosids</taxon>
        <taxon>fabids</taxon>
        <taxon>Fabales</taxon>
        <taxon>Fabaceae</taxon>
        <taxon>Papilionoideae</taxon>
        <taxon>50 kb inversion clade</taxon>
        <taxon>NPAAA clade</taxon>
        <taxon>indigoferoid/millettioid clade</taxon>
        <taxon>Phaseoleae</taxon>
        <taxon>Mucuna</taxon>
    </lineage>
</organism>
<dbReference type="Proteomes" id="UP000257109">
    <property type="component" value="Unassembled WGS sequence"/>
</dbReference>
<sequence>GRKIYGVGKKMDLMPTYNFLNSHSVDGSFDSVDGVVLEKFWKGPTPLKLPTKSALFKHGINLDGSDLTCYFCKSAYEETNHLSLSCIFSSQVWVK</sequence>
<dbReference type="InterPro" id="IPR026960">
    <property type="entry name" value="RVT-Znf"/>
</dbReference>
<dbReference type="Pfam" id="PF13966">
    <property type="entry name" value="zf-RVT"/>
    <property type="match status" value="1"/>
</dbReference>
<name>A0A371ESM4_MUCPR</name>
<comment type="caution">
    <text evidence="2">The sequence shown here is derived from an EMBL/GenBank/DDBJ whole genome shotgun (WGS) entry which is preliminary data.</text>
</comment>
<feature type="non-terminal residue" evidence="2">
    <location>
        <position position="1"/>
    </location>
</feature>
<gene>
    <name evidence="2" type="ORF">CR513_51922</name>
</gene>